<name>A0A517TT51_9BACT</name>
<sequence length="702" mass="79027">MSVRNERPGTLLFPLDAIATSFDSESTISVGVIHHPFNWFKQPEAMRPLKQLLESLVDIVITSHEHSPLISETNYGKQISVVHVEGGALQELKHPQNSSFNVLKIELGGSPKISSCTFNWEGTFYKRLDQFADRELNSRHRIDKHFRLSTSFEQFVDDAELPIVDSAGRAISLSDCFTYPDLRDFGDIAAHSEWKRVRAEDARETILTANYVLISGAESSGKSSLAKTLFRDLHHSGKLPLLLNGRNLKSLENLPSLRKSFERAVKSQYAKLAAENFEQLDAARKVLIIDDFDTSPIESEQLTSAIKFFKESFGCVILLVSEDAIADSFDGSSDAAAAMAGFQRFSICEFGHLRIEALASKWLSLSSDSRDEGTSLREEIDRVCRVLEHTLKTNAIPHHPWILLVLLRQVYVTDEVAAKNGSYGHLYNAVITAALARSKVTSVDIKTKYTYLSHFAKELYNKRQPTLDAEEMKSLHQSYCDLYDLELDYKATIEDLVNTGLLRDEDGIIAFRAKYSYCFFLAWYLNRHVHQEEVRSTIRELCGQLFHDESANTVVFLAHLCGDPIVLSEMKAAAGVLLGSLAPCNLTEDVQFLDQLNPKTFQLELPSTPADQNRRDRLEAKDEAIVEREPRMHDGRGITTHPSPKAKNSEAEIQRDGCGPLAKPCRSLAKFCGMKLEQSKRPTSSKRLSRFAFLDDDLLRIF</sequence>
<organism evidence="3 4">
    <name type="scientific">Lacipirellula limnantheis</name>
    <dbReference type="NCBI Taxonomy" id="2528024"/>
    <lineage>
        <taxon>Bacteria</taxon>
        <taxon>Pseudomonadati</taxon>
        <taxon>Planctomycetota</taxon>
        <taxon>Planctomycetia</taxon>
        <taxon>Pirellulales</taxon>
        <taxon>Lacipirellulaceae</taxon>
        <taxon>Lacipirellula</taxon>
    </lineage>
</organism>
<proteinExistence type="predicted"/>
<dbReference type="KEGG" id="llh:I41_07140"/>
<accession>A0A517TT51</accession>
<protein>
    <recommendedName>
        <fullName evidence="2">STAND NTPase 4 small alpha/beta domain-containing protein</fullName>
    </recommendedName>
</protein>
<dbReference type="EMBL" id="CP036339">
    <property type="protein sequence ID" value="QDT71555.1"/>
    <property type="molecule type" value="Genomic_DNA"/>
</dbReference>
<evidence type="ECO:0000256" key="1">
    <source>
        <dbReference type="SAM" id="MobiDB-lite"/>
    </source>
</evidence>
<feature type="domain" description="STAND NTPase 4 small alpha/beta" evidence="2">
    <location>
        <begin position="466"/>
        <end position="521"/>
    </location>
</feature>
<dbReference type="Gene3D" id="3.40.50.300">
    <property type="entry name" value="P-loop containing nucleotide triphosphate hydrolases"/>
    <property type="match status" value="1"/>
</dbReference>
<dbReference type="Proteomes" id="UP000317909">
    <property type="component" value="Chromosome"/>
</dbReference>
<dbReference type="AlphaFoldDB" id="A0A517TT51"/>
<gene>
    <name evidence="3" type="ORF">I41_07140</name>
</gene>
<evidence type="ECO:0000259" key="2">
    <source>
        <dbReference type="Pfam" id="PF24406"/>
    </source>
</evidence>
<dbReference type="Pfam" id="PF24406">
    <property type="entry name" value="nSTAND_NTPase4"/>
    <property type="match status" value="1"/>
</dbReference>
<feature type="region of interest" description="Disordered" evidence="1">
    <location>
        <begin position="632"/>
        <end position="655"/>
    </location>
</feature>
<dbReference type="InterPro" id="IPR057123">
    <property type="entry name" value="STAND_NTPase4_dom"/>
</dbReference>
<evidence type="ECO:0000313" key="3">
    <source>
        <dbReference type="EMBL" id="QDT71555.1"/>
    </source>
</evidence>
<reference evidence="3 4" key="1">
    <citation type="submission" date="2019-02" db="EMBL/GenBank/DDBJ databases">
        <title>Deep-cultivation of Planctomycetes and their phenomic and genomic characterization uncovers novel biology.</title>
        <authorList>
            <person name="Wiegand S."/>
            <person name="Jogler M."/>
            <person name="Boedeker C."/>
            <person name="Pinto D."/>
            <person name="Vollmers J."/>
            <person name="Rivas-Marin E."/>
            <person name="Kohn T."/>
            <person name="Peeters S.H."/>
            <person name="Heuer A."/>
            <person name="Rast P."/>
            <person name="Oberbeckmann S."/>
            <person name="Bunk B."/>
            <person name="Jeske O."/>
            <person name="Meyerdierks A."/>
            <person name="Storesund J.E."/>
            <person name="Kallscheuer N."/>
            <person name="Luecker S."/>
            <person name="Lage O.M."/>
            <person name="Pohl T."/>
            <person name="Merkel B.J."/>
            <person name="Hornburger P."/>
            <person name="Mueller R.-W."/>
            <person name="Bruemmer F."/>
            <person name="Labrenz M."/>
            <person name="Spormann A.M."/>
            <person name="Op den Camp H."/>
            <person name="Overmann J."/>
            <person name="Amann R."/>
            <person name="Jetten M.S.M."/>
            <person name="Mascher T."/>
            <person name="Medema M.H."/>
            <person name="Devos D.P."/>
            <person name="Kaster A.-K."/>
            <person name="Ovreas L."/>
            <person name="Rohde M."/>
            <person name="Galperin M.Y."/>
            <person name="Jogler C."/>
        </authorList>
    </citation>
    <scope>NUCLEOTIDE SEQUENCE [LARGE SCALE GENOMIC DNA]</scope>
    <source>
        <strain evidence="3 4">I41</strain>
    </source>
</reference>
<evidence type="ECO:0000313" key="4">
    <source>
        <dbReference type="Proteomes" id="UP000317909"/>
    </source>
</evidence>
<dbReference type="OrthoDB" id="1426235at2"/>
<dbReference type="RefSeq" id="WP_145430918.1">
    <property type="nucleotide sequence ID" value="NZ_CP036339.1"/>
</dbReference>
<dbReference type="InterPro" id="IPR027417">
    <property type="entry name" value="P-loop_NTPase"/>
</dbReference>
<dbReference type="SUPFAM" id="SSF52540">
    <property type="entry name" value="P-loop containing nucleoside triphosphate hydrolases"/>
    <property type="match status" value="1"/>
</dbReference>
<keyword evidence="4" id="KW-1185">Reference proteome</keyword>